<dbReference type="AlphaFoldDB" id="A0A7Z0JA49"/>
<dbReference type="EMBL" id="JACCFS010000001">
    <property type="protein sequence ID" value="NYJ34938.1"/>
    <property type="molecule type" value="Genomic_DNA"/>
</dbReference>
<keyword evidence="3" id="KW-1185">Reference proteome</keyword>
<feature type="region of interest" description="Disordered" evidence="1">
    <location>
        <begin position="1"/>
        <end position="39"/>
    </location>
</feature>
<proteinExistence type="predicted"/>
<evidence type="ECO:0000256" key="1">
    <source>
        <dbReference type="SAM" id="MobiDB-lite"/>
    </source>
</evidence>
<name>A0A7Z0JA49_9ACTN</name>
<comment type="caution">
    <text evidence="2">The sequence shown here is derived from an EMBL/GenBank/DDBJ whole genome shotgun (WGS) entry which is preliminary data.</text>
</comment>
<reference evidence="2 3" key="1">
    <citation type="submission" date="2020-07" db="EMBL/GenBank/DDBJ databases">
        <title>Sequencing the genomes of 1000 actinobacteria strains.</title>
        <authorList>
            <person name="Klenk H.-P."/>
        </authorList>
    </citation>
    <scope>NUCLEOTIDE SEQUENCE [LARGE SCALE GENOMIC DNA]</scope>
    <source>
        <strain evidence="2 3">DSM 44442</strain>
    </source>
</reference>
<accession>A0A7Z0JA49</accession>
<organism evidence="2 3">
    <name type="scientific">Nocardiopsis aegyptia</name>
    <dbReference type="NCBI Taxonomy" id="220378"/>
    <lineage>
        <taxon>Bacteria</taxon>
        <taxon>Bacillati</taxon>
        <taxon>Actinomycetota</taxon>
        <taxon>Actinomycetes</taxon>
        <taxon>Streptosporangiales</taxon>
        <taxon>Nocardiopsidaceae</taxon>
        <taxon>Nocardiopsis</taxon>
    </lineage>
</organism>
<sequence>MGRSAGPNDDSGSYVTARPAGASDPWTAQGGRAAQRRRPEERHLRYRLIVGLALVSFIADNAMRAK</sequence>
<evidence type="ECO:0000313" key="3">
    <source>
        <dbReference type="Proteomes" id="UP000572051"/>
    </source>
</evidence>
<gene>
    <name evidence="2" type="ORF">HNR10_002819</name>
</gene>
<dbReference type="Proteomes" id="UP000572051">
    <property type="component" value="Unassembled WGS sequence"/>
</dbReference>
<protein>
    <submittedName>
        <fullName evidence="2">Uncharacterized protein</fullName>
    </submittedName>
</protein>
<evidence type="ECO:0000313" key="2">
    <source>
        <dbReference type="EMBL" id="NYJ34938.1"/>
    </source>
</evidence>